<dbReference type="EMBL" id="BLLK01000058">
    <property type="protein sequence ID" value="GFH57658.1"/>
    <property type="molecule type" value="Genomic_DNA"/>
</dbReference>
<evidence type="ECO:0000256" key="1">
    <source>
        <dbReference type="SAM" id="MobiDB-lite"/>
    </source>
</evidence>
<protein>
    <recommendedName>
        <fullName evidence="4">RNI-like protein</fullName>
    </recommendedName>
</protein>
<dbReference type="GO" id="GO:0019005">
    <property type="term" value="C:SCF ubiquitin ligase complex"/>
    <property type="evidence" value="ECO:0007669"/>
    <property type="project" value="TreeGrafter"/>
</dbReference>
<feature type="region of interest" description="Disordered" evidence="1">
    <location>
        <begin position="100"/>
        <end position="121"/>
    </location>
</feature>
<comment type="caution">
    <text evidence="2">The sequence shown here is derived from an EMBL/GenBank/DDBJ whole genome shotgun (WGS) entry which is preliminary data.</text>
</comment>
<proteinExistence type="predicted"/>
<dbReference type="Proteomes" id="UP001054902">
    <property type="component" value="Unassembled WGS sequence"/>
</dbReference>
<dbReference type="AlphaFoldDB" id="A0AAD3D4J7"/>
<dbReference type="GO" id="GO:0031146">
    <property type="term" value="P:SCF-dependent proteasomal ubiquitin-dependent protein catabolic process"/>
    <property type="evidence" value="ECO:0007669"/>
    <property type="project" value="TreeGrafter"/>
</dbReference>
<organism evidence="2 3">
    <name type="scientific">Chaetoceros tenuissimus</name>
    <dbReference type="NCBI Taxonomy" id="426638"/>
    <lineage>
        <taxon>Eukaryota</taxon>
        <taxon>Sar</taxon>
        <taxon>Stramenopiles</taxon>
        <taxon>Ochrophyta</taxon>
        <taxon>Bacillariophyta</taxon>
        <taxon>Coscinodiscophyceae</taxon>
        <taxon>Chaetocerotophycidae</taxon>
        <taxon>Chaetocerotales</taxon>
        <taxon>Chaetocerotaceae</taxon>
        <taxon>Chaetoceros</taxon>
    </lineage>
</organism>
<evidence type="ECO:0000313" key="3">
    <source>
        <dbReference type="Proteomes" id="UP001054902"/>
    </source>
</evidence>
<gene>
    <name evidence="2" type="ORF">CTEN210_14134</name>
</gene>
<sequence length="621" mass="68653">MSSRNSDNNDQSEERVLPENVRRRMRSVADREAARLARPDRQKKSGIGHASRMKSAVSSTPFGFDTFKRNISVDDESNVQENGGDWCGPFSVARQMIAARDEARRKRNEENEKEDEPKESHPLDAIYNASELEKKRKANPSMTWKAKTVKETDWTGKKQNLYYKRQKRYAEQERVKKNKIPTLYEMCLSFITENFEYVESLGPFVDAKVRKDICTKLVSTGMFNGAAFDTLAEVGVETLEITDCTEVTQDQLSESLKDLISNGLKALLLTHCGRCFGKRAVDAIVKASDGPNGNEIFALSIAGAYVLKDEDAARLLQTAKNGLSSIEFKACHLLGDHFCKQFAKSFATSLNPRNVLLELSLQDLNLNKEHLKIIAESGALGNLKSLSFSLGSLDDDSVATILEATNGNLENLNLNNNVNLTDETLSLIRQYNVKGKLKSLRLSGIKNFTSAGLETFFTFGIKGLPNPPALRTLDLSECDYDSVNEQVIEYAITASALKQTLGDKVVDEGVDTIKRKTDLSAMGGLVSLDVSGSSVNDKNMEQLAALCSKTLMELKLNFCPLVSDSGLGYLVDKCGRQLTTIEIWGNAQVSDKFLDGHCRVGKGLIVEGAWMKNSEGKGSQR</sequence>
<feature type="region of interest" description="Disordered" evidence="1">
    <location>
        <begin position="1"/>
        <end position="67"/>
    </location>
</feature>
<name>A0AAD3D4J7_9STRA</name>
<reference evidence="2 3" key="1">
    <citation type="journal article" date="2021" name="Sci. Rep.">
        <title>The genome of the diatom Chaetoceros tenuissimus carries an ancient integrated fragment of an extant virus.</title>
        <authorList>
            <person name="Hongo Y."/>
            <person name="Kimura K."/>
            <person name="Takaki Y."/>
            <person name="Yoshida Y."/>
            <person name="Baba S."/>
            <person name="Kobayashi G."/>
            <person name="Nagasaki K."/>
            <person name="Hano T."/>
            <person name="Tomaru Y."/>
        </authorList>
    </citation>
    <scope>NUCLEOTIDE SEQUENCE [LARGE SCALE GENOMIC DNA]</scope>
    <source>
        <strain evidence="2 3">NIES-3715</strain>
    </source>
</reference>
<keyword evidence="3" id="KW-1185">Reference proteome</keyword>
<dbReference type="InterPro" id="IPR032675">
    <property type="entry name" value="LRR_dom_sf"/>
</dbReference>
<dbReference type="PANTHER" id="PTHR13318">
    <property type="entry name" value="PARTNER OF PAIRED, ISOFORM B-RELATED"/>
    <property type="match status" value="1"/>
</dbReference>
<dbReference type="SUPFAM" id="SSF52047">
    <property type="entry name" value="RNI-like"/>
    <property type="match status" value="1"/>
</dbReference>
<feature type="compositionally biased region" description="Basic and acidic residues" evidence="1">
    <location>
        <begin position="12"/>
        <end position="43"/>
    </location>
</feature>
<dbReference type="Gene3D" id="3.80.10.10">
    <property type="entry name" value="Ribonuclease Inhibitor"/>
    <property type="match status" value="2"/>
</dbReference>
<evidence type="ECO:0000313" key="2">
    <source>
        <dbReference type="EMBL" id="GFH57658.1"/>
    </source>
</evidence>
<evidence type="ECO:0008006" key="4">
    <source>
        <dbReference type="Google" id="ProtNLM"/>
    </source>
</evidence>
<accession>A0AAD3D4J7</accession>